<keyword evidence="2" id="KW-1185">Reference proteome</keyword>
<sequence length="69" mass="7476">MLVPLARDLLTANSGKVALILVHDNVTCSLGKWLPLQAAKVPFHTRASAAVLSSRVRTRTSSARLLLRI</sequence>
<name>A0ABR2YVP6_9CHLO</name>
<comment type="caution">
    <text evidence="1">The sequence shown here is derived from an EMBL/GenBank/DDBJ whole genome shotgun (WGS) entry which is preliminary data.</text>
</comment>
<reference evidence="1 2" key="1">
    <citation type="journal article" date="2024" name="Nat. Commun.">
        <title>Phylogenomics reveals the evolutionary origins of lichenization in chlorophyte algae.</title>
        <authorList>
            <person name="Puginier C."/>
            <person name="Libourel C."/>
            <person name="Otte J."/>
            <person name="Skaloud P."/>
            <person name="Haon M."/>
            <person name="Grisel S."/>
            <person name="Petersen M."/>
            <person name="Berrin J.G."/>
            <person name="Delaux P.M."/>
            <person name="Dal Grande F."/>
            <person name="Keller J."/>
        </authorList>
    </citation>
    <scope>NUCLEOTIDE SEQUENCE [LARGE SCALE GENOMIC DNA]</scope>
    <source>
        <strain evidence="1 2">SAG 216-7</strain>
    </source>
</reference>
<protein>
    <submittedName>
        <fullName evidence="1">Uncharacterized protein</fullName>
    </submittedName>
</protein>
<dbReference type="Proteomes" id="UP001491310">
    <property type="component" value="Unassembled WGS sequence"/>
</dbReference>
<proteinExistence type="predicted"/>
<gene>
    <name evidence="1" type="ORF">WJX75_002944</name>
</gene>
<accession>A0ABR2YVP6</accession>
<evidence type="ECO:0000313" key="1">
    <source>
        <dbReference type="EMBL" id="KAK9915707.1"/>
    </source>
</evidence>
<evidence type="ECO:0000313" key="2">
    <source>
        <dbReference type="Proteomes" id="UP001491310"/>
    </source>
</evidence>
<dbReference type="EMBL" id="JALJOT010000004">
    <property type="protein sequence ID" value="KAK9915707.1"/>
    <property type="molecule type" value="Genomic_DNA"/>
</dbReference>
<organism evidence="1 2">
    <name type="scientific">Coccomyxa subellipsoidea</name>
    <dbReference type="NCBI Taxonomy" id="248742"/>
    <lineage>
        <taxon>Eukaryota</taxon>
        <taxon>Viridiplantae</taxon>
        <taxon>Chlorophyta</taxon>
        <taxon>core chlorophytes</taxon>
        <taxon>Trebouxiophyceae</taxon>
        <taxon>Trebouxiophyceae incertae sedis</taxon>
        <taxon>Coccomyxaceae</taxon>
        <taxon>Coccomyxa</taxon>
    </lineage>
</organism>